<dbReference type="Proteomes" id="UP001320154">
    <property type="component" value="Unassembled WGS sequence"/>
</dbReference>
<dbReference type="EMBL" id="JABFTQ010000005">
    <property type="protein sequence ID" value="MCE8047004.1"/>
    <property type="molecule type" value="Genomic_DNA"/>
</dbReference>
<sequence>MTQASEILRRSAFAQETDEVWLVLLTLSHPSLAEPIRVVDNTVPIVSRGAEFQDFPFGLDPPGEHDDAPGMARLWIDNVSREIGQTIRSIQTPVQALIEVVRAADADTVERAWPDFMLRNVRWNAGRVTGDLTLEDFTTEPYPAGTFTPASFPALF</sequence>
<dbReference type="RefSeq" id="WP_234250475.1">
    <property type="nucleotide sequence ID" value="NZ_JABFTQ010000005.1"/>
</dbReference>
<reference evidence="1 2" key="1">
    <citation type="journal article" date="2021" name="Front. Microbiol.">
        <title>Aerobic Denitrification and Heterotrophic Sulfur Oxidation in the Genus Halomonas Revealed by Six Novel Species Characterizations and Genome-Based Analysis.</title>
        <authorList>
            <person name="Wang L."/>
            <person name="Shao Z."/>
        </authorList>
    </citation>
    <scope>NUCLEOTIDE SEQUENCE [LARGE SCALE GENOMIC DNA]</scope>
    <source>
        <strain evidence="1 2">MCCC 1A05748</strain>
    </source>
</reference>
<evidence type="ECO:0000313" key="2">
    <source>
        <dbReference type="Proteomes" id="UP001320154"/>
    </source>
</evidence>
<gene>
    <name evidence="1" type="ORF">HOP60_09715</name>
</gene>
<keyword evidence="2" id="KW-1185">Reference proteome</keyword>
<comment type="caution">
    <text evidence="1">The sequence shown here is derived from an EMBL/GenBank/DDBJ whole genome shotgun (WGS) entry which is preliminary data.</text>
</comment>
<proteinExistence type="predicted"/>
<name>A0ABS9B521_9GAMM</name>
<organism evidence="1 2">
    <name type="scientific">Billgrantia desiderata</name>
    <dbReference type="NCBI Taxonomy" id="52021"/>
    <lineage>
        <taxon>Bacteria</taxon>
        <taxon>Pseudomonadati</taxon>
        <taxon>Pseudomonadota</taxon>
        <taxon>Gammaproteobacteria</taxon>
        <taxon>Oceanospirillales</taxon>
        <taxon>Halomonadaceae</taxon>
        <taxon>Billgrantia</taxon>
    </lineage>
</organism>
<dbReference type="Pfam" id="PF08875">
    <property type="entry name" value="DUF1833"/>
    <property type="match status" value="1"/>
</dbReference>
<evidence type="ECO:0000313" key="1">
    <source>
        <dbReference type="EMBL" id="MCE8047004.1"/>
    </source>
</evidence>
<accession>A0ABS9B521</accession>
<protein>
    <submittedName>
        <fullName evidence="1">DUF1833 family protein</fullName>
    </submittedName>
</protein>
<dbReference type="InterPro" id="IPR014974">
    <property type="entry name" value="DUF1833"/>
</dbReference>